<sequence length="392" mass="43819">MKNITALTLVLSMAVISGCSSYAGDPDFQFQLASRPALSSDSAWLPRRERYTQRFTWKMRHIAKNLRRNLKEWKPSETTVLMTTIVPIDDLSQATRFGRLCTEQLITELDLQGFKVIEARKTESYLMRDKQGEFSLSRDPRWLAEEFNADVVVVGVYTKSGNQTLINVRMVSAKDARVLAATSAMMNLKGDRFLAGMFSPEKKSELTELKDSRGIRIRKRVLSEIDSPAEILESQVGNMAGDIAGTAFEKAEGFPEIAVATFVDMDNFYRATSFGRYLTEQLIAEFKSLGFNVIEVRLSPELFVDIRIGELGLTREMSQLMMNKKADALVVGTYNRAGDNITVSARLVIRGARRVAGVGRMIVDASSKNKFVTAMLENEVTTVAPTETIEGF</sequence>
<evidence type="ECO:0000313" key="2">
    <source>
        <dbReference type="EMBL" id="VAX15573.1"/>
    </source>
</evidence>
<gene>
    <name evidence="2" type="ORF">MNBD_NITROSPINAE03-678</name>
</gene>
<name>A0A3B1BTP3_9ZZZZ</name>
<dbReference type="AlphaFoldDB" id="A0A3B1BTP3"/>
<dbReference type="PROSITE" id="PS51257">
    <property type="entry name" value="PROKAR_LIPOPROTEIN"/>
    <property type="match status" value="1"/>
</dbReference>
<protein>
    <recommendedName>
        <fullName evidence="1">FlgO domain-containing protein</fullName>
    </recommendedName>
</protein>
<proteinExistence type="predicted"/>
<dbReference type="InterPro" id="IPR041215">
    <property type="entry name" value="FlgO_dom"/>
</dbReference>
<feature type="domain" description="FlgO" evidence="1">
    <location>
        <begin position="61"/>
        <end position="186"/>
    </location>
</feature>
<dbReference type="Gene3D" id="3.40.50.10610">
    <property type="entry name" value="ABC-type transport auxiliary lipoprotein component"/>
    <property type="match status" value="1"/>
</dbReference>
<organism evidence="2">
    <name type="scientific">hydrothermal vent metagenome</name>
    <dbReference type="NCBI Taxonomy" id="652676"/>
    <lineage>
        <taxon>unclassified sequences</taxon>
        <taxon>metagenomes</taxon>
        <taxon>ecological metagenomes</taxon>
    </lineage>
</organism>
<dbReference type="Pfam" id="PF17680">
    <property type="entry name" value="FlgO"/>
    <property type="match status" value="2"/>
</dbReference>
<accession>A0A3B1BTP3</accession>
<dbReference type="EMBL" id="UOGB01000024">
    <property type="protein sequence ID" value="VAX15573.1"/>
    <property type="molecule type" value="Genomic_DNA"/>
</dbReference>
<feature type="domain" description="FlgO" evidence="1">
    <location>
        <begin position="252"/>
        <end position="356"/>
    </location>
</feature>
<evidence type="ECO:0000259" key="1">
    <source>
        <dbReference type="Pfam" id="PF17680"/>
    </source>
</evidence>
<reference evidence="2" key="1">
    <citation type="submission" date="2018-06" db="EMBL/GenBank/DDBJ databases">
        <authorList>
            <person name="Zhirakovskaya E."/>
        </authorList>
    </citation>
    <scope>NUCLEOTIDE SEQUENCE</scope>
</reference>